<feature type="transmembrane region" description="Helical" evidence="6">
    <location>
        <begin position="169"/>
        <end position="189"/>
    </location>
</feature>
<evidence type="ECO:0000256" key="1">
    <source>
        <dbReference type="ARBA" id="ARBA00004651"/>
    </source>
</evidence>
<evidence type="ECO:0000313" key="9">
    <source>
        <dbReference type="Proteomes" id="UP000007488"/>
    </source>
</evidence>
<evidence type="ECO:0000313" key="8">
    <source>
        <dbReference type="EMBL" id="ADY55934.1"/>
    </source>
</evidence>
<dbReference type="OrthoDB" id="9815356at2"/>
<keyword evidence="9" id="KW-1185">Reference proteome</keyword>
<dbReference type="EMBL" id="CP002547">
    <property type="protein sequence ID" value="ADY55934.1"/>
    <property type="molecule type" value="Genomic_DNA"/>
</dbReference>
<keyword evidence="5 6" id="KW-0472">Membrane</keyword>
<dbReference type="PROSITE" id="PS50850">
    <property type="entry name" value="MFS"/>
    <property type="match status" value="1"/>
</dbReference>
<accession>F0SY99</accession>
<dbReference type="SUPFAM" id="SSF103473">
    <property type="entry name" value="MFS general substrate transporter"/>
    <property type="match status" value="1"/>
</dbReference>
<feature type="transmembrane region" description="Helical" evidence="6">
    <location>
        <begin position="83"/>
        <end position="100"/>
    </location>
</feature>
<evidence type="ECO:0000259" key="7">
    <source>
        <dbReference type="PROSITE" id="PS50850"/>
    </source>
</evidence>
<evidence type="ECO:0000256" key="3">
    <source>
        <dbReference type="ARBA" id="ARBA00022692"/>
    </source>
</evidence>
<dbReference type="Proteomes" id="UP000007488">
    <property type="component" value="Chromosome"/>
</dbReference>
<feature type="transmembrane region" description="Helical" evidence="6">
    <location>
        <begin position="254"/>
        <end position="272"/>
    </location>
</feature>
<evidence type="ECO:0000256" key="4">
    <source>
        <dbReference type="ARBA" id="ARBA00022989"/>
    </source>
</evidence>
<feature type="domain" description="Major facilitator superfamily (MFS) profile" evidence="7">
    <location>
        <begin position="16"/>
        <end position="395"/>
    </location>
</feature>
<dbReference type="AlphaFoldDB" id="F0SY99"/>
<feature type="transmembrane region" description="Helical" evidence="6">
    <location>
        <begin position="369"/>
        <end position="391"/>
    </location>
</feature>
<dbReference type="STRING" id="645991.Sgly_1636"/>
<proteinExistence type="predicted"/>
<sequence length="404" mass="43668">MLSKPDKEEFALNRPLILLMAAAAGIAVANLYYIQPLLSEIAEYFKVSQATAGMAATLTQVGYALGLFCFVPLGDIKERRSTIVLFLVLTSASLLLMALSTNMSMVLVSSLGIGFFTIIPQLIIPFAAHLANPEERGRILGTVLSGVLIGILLSRTFSGIIGSAFGWRIVYLAAAGMILLLAVLTRKFLPRSLPASKIPYWSLIRSLKGLMKSEPVLKEAAVNGALMFGAFSAFWTSLVFLLETPVYHLGTQEAGMFGLVGVVGALAAPLVGRISDQRSPRFTVGISVILSFLSFICFILIGEKLIGLIIGILLLDLGTQGGQVSNQARIQALRGEIRNRLNTVFMVSYFTGGSLGSFLSTLAWKQFGWTGVCSVGLIFQLLAVLFHYVIFKPEQNICGEKCRE</sequence>
<dbReference type="InterPro" id="IPR036259">
    <property type="entry name" value="MFS_trans_sf"/>
</dbReference>
<dbReference type="RefSeq" id="WP_013624802.1">
    <property type="nucleotide sequence ID" value="NC_015172.1"/>
</dbReference>
<dbReference type="CDD" id="cd17324">
    <property type="entry name" value="MFS_NepI_like"/>
    <property type="match status" value="1"/>
</dbReference>
<dbReference type="eggNOG" id="COG2814">
    <property type="taxonomic scope" value="Bacteria"/>
</dbReference>
<dbReference type="PANTHER" id="PTHR42910:SF1">
    <property type="entry name" value="MAJOR FACILITATOR SUPERFAMILY (MFS) PROFILE DOMAIN-CONTAINING PROTEIN"/>
    <property type="match status" value="1"/>
</dbReference>
<feature type="transmembrane region" description="Helical" evidence="6">
    <location>
        <begin position="139"/>
        <end position="157"/>
    </location>
</feature>
<protein>
    <submittedName>
        <fullName evidence="8">Major facilitator superfamily MFS_1</fullName>
    </submittedName>
</protein>
<feature type="transmembrane region" description="Helical" evidence="6">
    <location>
        <begin position="106"/>
        <end position="127"/>
    </location>
</feature>
<evidence type="ECO:0000256" key="6">
    <source>
        <dbReference type="SAM" id="Phobius"/>
    </source>
</evidence>
<organism evidence="8 9">
    <name type="scientific">Syntrophobotulus glycolicus (strain DSM 8271 / FlGlyR)</name>
    <dbReference type="NCBI Taxonomy" id="645991"/>
    <lineage>
        <taxon>Bacteria</taxon>
        <taxon>Bacillati</taxon>
        <taxon>Bacillota</taxon>
        <taxon>Clostridia</taxon>
        <taxon>Eubacteriales</taxon>
        <taxon>Desulfitobacteriaceae</taxon>
        <taxon>Syntrophobotulus</taxon>
    </lineage>
</organism>
<feature type="transmembrane region" description="Helical" evidence="6">
    <location>
        <begin position="344"/>
        <end position="363"/>
    </location>
</feature>
<keyword evidence="2" id="KW-0813">Transport</keyword>
<dbReference type="KEGG" id="sgy:Sgly_1636"/>
<name>F0SY99_SYNGF</name>
<dbReference type="Gene3D" id="1.20.1250.20">
    <property type="entry name" value="MFS general substrate transporter like domains"/>
    <property type="match status" value="1"/>
</dbReference>
<reference evidence="8 9" key="1">
    <citation type="journal article" date="2011" name="Stand. Genomic Sci.">
        <title>Complete genome sequence of Syntrophobotulus glycolicus type strain (FlGlyR).</title>
        <authorList>
            <person name="Han C."/>
            <person name="Mwirichia R."/>
            <person name="Chertkov O."/>
            <person name="Held B."/>
            <person name="Lapidus A."/>
            <person name="Nolan M."/>
            <person name="Lucas S."/>
            <person name="Hammon N."/>
            <person name="Deshpande S."/>
            <person name="Cheng J.F."/>
            <person name="Tapia R."/>
            <person name="Goodwin L."/>
            <person name="Pitluck S."/>
            <person name="Huntemann M."/>
            <person name="Liolios K."/>
            <person name="Ivanova N."/>
            <person name="Pagani I."/>
            <person name="Mavromatis K."/>
            <person name="Ovchinikova G."/>
            <person name="Pati A."/>
            <person name="Chen A."/>
            <person name="Palaniappan K."/>
            <person name="Land M."/>
            <person name="Hauser L."/>
            <person name="Brambilla E.M."/>
            <person name="Rohde M."/>
            <person name="Spring S."/>
            <person name="Sikorski J."/>
            <person name="Goker M."/>
            <person name="Woyke T."/>
            <person name="Bristow J."/>
            <person name="Eisen J.A."/>
            <person name="Markowitz V."/>
            <person name="Hugenholtz P."/>
            <person name="Kyrpides N.C."/>
            <person name="Klenk H.P."/>
            <person name="Detter J.C."/>
        </authorList>
    </citation>
    <scope>NUCLEOTIDE SEQUENCE [LARGE SCALE GENOMIC DNA]</scope>
    <source>
        <strain evidence="9">DSM 8271 / FlGlyR</strain>
    </source>
</reference>
<dbReference type="HOGENOM" id="CLU_001265_23_0_9"/>
<dbReference type="InterPro" id="IPR020846">
    <property type="entry name" value="MFS_dom"/>
</dbReference>
<keyword evidence="4 6" id="KW-1133">Transmembrane helix</keyword>
<reference evidence="9" key="2">
    <citation type="submission" date="2011-02" db="EMBL/GenBank/DDBJ databases">
        <title>The complete genome of Syntrophobotulus glycolicus DSM 8271.</title>
        <authorList>
            <person name="Lucas S."/>
            <person name="Copeland A."/>
            <person name="Lapidus A."/>
            <person name="Bruce D."/>
            <person name="Goodwin L."/>
            <person name="Pitluck S."/>
            <person name="Kyrpides N."/>
            <person name="Mavromatis K."/>
            <person name="Pagani I."/>
            <person name="Ivanova N."/>
            <person name="Mikhailova N."/>
            <person name="Chertkov O."/>
            <person name="Held B."/>
            <person name="Detter J.C."/>
            <person name="Tapia R."/>
            <person name="Han C."/>
            <person name="Land M."/>
            <person name="Hauser L."/>
            <person name="Markowitz V."/>
            <person name="Cheng J.-F."/>
            <person name="Hugenholtz P."/>
            <person name="Woyke T."/>
            <person name="Wu D."/>
            <person name="Spring S."/>
            <person name="Schroeder M."/>
            <person name="Brambilla E."/>
            <person name="Klenk H.-P."/>
            <person name="Eisen J.A."/>
        </authorList>
    </citation>
    <scope>NUCLEOTIDE SEQUENCE [LARGE SCALE GENOMIC DNA]</scope>
    <source>
        <strain evidence="9">DSM 8271 / FlGlyR</strain>
    </source>
</reference>
<feature type="transmembrane region" description="Helical" evidence="6">
    <location>
        <begin position="12"/>
        <end position="34"/>
    </location>
</feature>
<dbReference type="InterPro" id="IPR011701">
    <property type="entry name" value="MFS"/>
</dbReference>
<gene>
    <name evidence="8" type="ordered locus">Sgly_1636</name>
</gene>
<feature type="transmembrane region" description="Helical" evidence="6">
    <location>
        <begin position="307"/>
        <end position="324"/>
    </location>
</feature>
<keyword evidence="3 6" id="KW-0812">Transmembrane</keyword>
<feature type="transmembrane region" description="Helical" evidence="6">
    <location>
        <begin position="54"/>
        <end position="71"/>
    </location>
</feature>
<dbReference type="Pfam" id="PF07690">
    <property type="entry name" value="MFS_1"/>
    <property type="match status" value="1"/>
</dbReference>
<evidence type="ECO:0000256" key="5">
    <source>
        <dbReference type="ARBA" id="ARBA00023136"/>
    </source>
</evidence>
<dbReference type="GO" id="GO:0005886">
    <property type="term" value="C:plasma membrane"/>
    <property type="evidence" value="ECO:0007669"/>
    <property type="project" value="UniProtKB-SubCell"/>
</dbReference>
<feature type="transmembrane region" description="Helical" evidence="6">
    <location>
        <begin position="220"/>
        <end position="242"/>
    </location>
</feature>
<dbReference type="PANTHER" id="PTHR42910">
    <property type="entry name" value="TRANSPORTER SCO4007-RELATED"/>
    <property type="match status" value="1"/>
</dbReference>
<dbReference type="GO" id="GO:0022857">
    <property type="term" value="F:transmembrane transporter activity"/>
    <property type="evidence" value="ECO:0007669"/>
    <property type="project" value="InterPro"/>
</dbReference>
<comment type="subcellular location">
    <subcellularLocation>
        <location evidence="1">Cell membrane</location>
        <topology evidence="1">Multi-pass membrane protein</topology>
    </subcellularLocation>
</comment>
<evidence type="ECO:0000256" key="2">
    <source>
        <dbReference type="ARBA" id="ARBA00022448"/>
    </source>
</evidence>
<feature type="transmembrane region" description="Helical" evidence="6">
    <location>
        <begin position="284"/>
        <end position="301"/>
    </location>
</feature>